<dbReference type="RefSeq" id="WP_378093305.1">
    <property type="nucleotide sequence ID" value="NZ_JBHSEP010000003.1"/>
</dbReference>
<feature type="signal peptide" evidence="3">
    <location>
        <begin position="1"/>
        <end position="22"/>
    </location>
</feature>
<protein>
    <submittedName>
        <fullName evidence="4">Extracellular solute-binding protein</fullName>
    </submittedName>
</protein>
<evidence type="ECO:0000313" key="4">
    <source>
        <dbReference type="EMBL" id="MFC4597761.1"/>
    </source>
</evidence>
<sequence>MEKKKRTKAAAGLLLASALTLAACSNSTNGEGTPAPSTGPAGQNSGAAAAVSGPLEKYDPPIEVTTVRAVNQAFKYDEGKSIDNNIWTDIFKDQYGINVKNLWVVDESQYRQKLNISIASGDIPDFMVVNKEELLRLSEEDQLEDLTALLDQYGSDYLKELLNQDNGTALQAATYEGKLLGIPQMQVNGGVSTAEMIYLRYDWLQNLSLPEPKTIDDVIRIATAFAKDDPDRNGKNDTYGLGLNKELFQAHGTVKGFFNGFKAYPDIWLKDGDGNLVYGSIQPEMKTALQKLSELYKEGVIDREFTVKDWNKLAEDIAAGRLGLAYGTVSDGGHIHKANKDNDPDAEWKVYPIVSPDGSPVPPQLSDTANNFFVVKKGVKHPEAMIQLANIYLEHYYLTSYAPEPNPFISRDNGIFPGKYHPVLIDPLNVNLDAFRLVQDALAKNDGSQLGFPANVHYDRLTQYAAGDEAMWFSTIVFGAEGSYSVIDYYDQNGMGIYNAFQGAATPTMSEKMASLKKYQDETFTKIIMGESPISEFDKFVSEWKKLGGDQITQEVNERK</sequence>
<feature type="chain" id="PRO_5045770582" evidence="3">
    <location>
        <begin position="23"/>
        <end position="560"/>
    </location>
</feature>
<dbReference type="CDD" id="cd13580">
    <property type="entry name" value="PBP2_AlgQ_like_1"/>
    <property type="match status" value="1"/>
</dbReference>
<evidence type="ECO:0000313" key="5">
    <source>
        <dbReference type="Proteomes" id="UP001596028"/>
    </source>
</evidence>
<keyword evidence="1 3" id="KW-0732">Signal</keyword>
<dbReference type="Proteomes" id="UP001596028">
    <property type="component" value="Unassembled WGS sequence"/>
</dbReference>
<evidence type="ECO:0000256" key="1">
    <source>
        <dbReference type="ARBA" id="ARBA00022729"/>
    </source>
</evidence>
<dbReference type="InterPro" id="IPR050490">
    <property type="entry name" value="Bact_solute-bd_prot1"/>
</dbReference>
<dbReference type="Gene3D" id="3.40.190.10">
    <property type="entry name" value="Periplasmic binding protein-like II"/>
    <property type="match status" value="3"/>
</dbReference>
<dbReference type="SUPFAM" id="SSF53850">
    <property type="entry name" value="Periplasmic binding protein-like II"/>
    <property type="match status" value="1"/>
</dbReference>
<evidence type="ECO:0000256" key="3">
    <source>
        <dbReference type="SAM" id="SignalP"/>
    </source>
</evidence>
<organism evidence="4 5">
    <name type="scientific">Cohnella hongkongensis</name>
    <dbReference type="NCBI Taxonomy" id="178337"/>
    <lineage>
        <taxon>Bacteria</taxon>
        <taxon>Bacillati</taxon>
        <taxon>Bacillota</taxon>
        <taxon>Bacilli</taxon>
        <taxon>Bacillales</taxon>
        <taxon>Paenibacillaceae</taxon>
        <taxon>Cohnella</taxon>
    </lineage>
</organism>
<comment type="caution">
    <text evidence="4">The sequence shown here is derived from an EMBL/GenBank/DDBJ whole genome shotgun (WGS) entry which is preliminary data.</text>
</comment>
<keyword evidence="5" id="KW-1185">Reference proteome</keyword>
<dbReference type="EMBL" id="JBHSEP010000003">
    <property type="protein sequence ID" value="MFC4597761.1"/>
    <property type="molecule type" value="Genomic_DNA"/>
</dbReference>
<feature type="region of interest" description="Disordered" evidence="2">
    <location>
        <begin position="28"/>
        <end position="52"/>
    </location>
</feature>
<gene>
    <name evidence="4" type="ORF">ACFO3S_05875</name>
</gene>
<accession>A0ABV9F718</accession>
<dbReference type="PROSITE" id="PS51257">
    <property type="entry name" value="PROKAR_LIPOPROTEIN"/>
    <property type="match status" value="1"/>
</dbReference>
<dbReference type="PANTHER" id="PTHR43649:SF33">
    <property type="entry name" value="POLYGALACTURONAN_RHAMNOGALACTURONAN-BINDING PROTEIN YTCQ"/>
    <property type="match status" value="1"/>
</dbReference>
<name>A0ABV9F718_9BACL</name>
<proteinExistence type="predicted"/>
<reference evidence="5" key="1">
    <citation type="journal article" date="2019" name="Int. J. Syst. Evol. Microbiol.">
        <title>The Global Catalogue of Microorganisms (GCM) 10K type strain sequencing project: providing services to taxonomists for standard genome sequencing and annotation.</title>
        <authorList>
            <consortium name="The Broad Institute Genomics Platform"/>
            <consortium name="The Broad Institute Genome Sequencing Center for Infectious Disease"/>
            <person name="Wu L."/>
            <person name="Ma J."/>
        </authorList>
    </citation>
    <scope>NUCLEOTIDE SEQUENCE [LARGE SCALE GENOMIC DNA]</scope>
    <source>
        <strain evidence="5">CCUG 49571</strain>
    </source>
</reference>
<dbReference type="PANTHER" id="PTHR43649">
    <property type="entry name" value="ARABINOSE-BINDING PROTEIN-RELATED"/>
    <property type="match status" value="1"/>
</dbReference>
<evidence type="ECO:0000256" key="2">
    <source>
        <dbReference type="SAM" id="MobiDB-lite"/>
    </source>
</evidence>